<dbReference type="Proteomes" id="UP000478417">
    <property type="component" value="Unassembled WGS sequence"/>
</dbReference>
<dbReference type="SMART" id="SM01150">
    <property type="entry name" value="DUF1338"/>
    <property type="match status" value="1"/>
</dbReference>
<dbReference type="CDD" id="cd16350">
    <property type="entry name" value="VOC_like"/>
    <property type="match status" value="1"/>
</dbReference>
<protein>
    <recommendedName>
        <fullName evidence="6">2-oxoadipate dioxygenase/decarboxylase</fullName>
        <ecNumber evidence="6">1.13.11.93</ecNumber>
    </recommendedName>
    <alternativeName>
        <fullName evidence="7">2-hydroxyglutarate synthase</fullName>
    </alternativeName>
</protein>
<dbReference type="GO" id="GO:0051213">
    <property type="term" value="F:dioxygenase activity"/>
    <property type="evidence" value="ECO:0007669"/>
    <property type="project" value="UniProtKB-KW"/>
</dbReference>
<evidence type="ECO:0000256" key="4">
    <source>
        <dbReference type="ARBA" id="ARBA00023004"/>
    </source>
</evidence>
<name>A0A6B2M3T6_9BACT</name>
<reference evidence="8 9" key="1">
    <citation type="submission" date="2020-02" db="EMBL/GenBank/DDBJ databases">
        <title>Albibacoteraceae fam. nov., the first described family within the subdivision 4 Verrucomicrobia.</title>
        <authorList>
            <person name="Xi F."/>
        </authorList>
    </citation>
    <scope>NUCLEOTIDE SEQUENCE [LARGE SCALE GENOMIC DNA]</scope>
    <source>
        <strain evidence="8 9">CK1056</strain>
    </source>
</reference>
<proteinExistence type="inferred from homology"/>
<evidence type="ECO:0000313" key="8">
    <source>
        <dbReference type="EMBL" id="NDV62962.1"/>
    </source>
</evidence>
<dbReference type="EC" id="1.13.11.93" evidence="6"/>
<dbReference type="PANTHER" id="PTHR31136">
    <property type="entry name" value="DUF1338 DOMAIN-CONTAINING PROTEIN"/>
    <property type="match status" value="1"/>
</dbReference>
<evidence type="ECO:0000313" key="9">
    <source>
        <dbReference type="Proteomes" id="UP000478417"/>
    </source>
</evidence>
<keyword evidence="4" id="KW-0408">Iron</keyword>
<dbReference type="RefSeq" id="WP_163965814.1">
    <property type="nucleotide sequence ID" value="NZ_JAAGNX010000003.1"/>
</dbReference>
<evidence type="ECO:0000256" key="7">
    <source>
        <dbReference type="ARBA" id="ARBA00035045"/>
    </source>
</evidence>
<evidence type="ECO:0000256" key="2">
    <source>
        <dbReference type="ARBA" id="ARBA00022964"/>
    </source>
</evidence>
<dbReference type="Pfam" id="PF07063">
    <property type="entry name" value="HGLS"/>
    <property type="match status" value="1"/>
</dbReference>
<dbReference type="AlphaFoldDB" id="A0A6B2M3T6"/>
<sequence>MNPETFFTHLWEDYIRMAPRAAKIKQLFEEQGETVLNDHVAFRTFGLDPIGLKTLEKPILALGYERFAPYRFEAKKLNAMGYLHPKPEYPRIFLSELEVEALSPKAQSIIQALVGQIDATVVENDDILWAGPLWSPVAYTDYEQLLEESEYAAWVAALGLHANHFTIAVNHLEKTPSLEAVLDFVESAGYAINESGGRVKGSPDVLLEQGSTLADRMEVNFADGIKRSIPTCYYEFARRYKGPDGALYNGFVAASADKIFESTNTKQ</sequence>
<comment type="similarity">
    <text evidence="5">Belongs to the 2-oxoadipate dioxygenase/decarboxylase family.</text>
</comment>
<evidence type="ECO:0000256" key="3">
    <source>
        <dbReference type="ARBA" id="ARBA00023002"/>
    </source>
</evidence>
<dbReference type="EMBL" id="JAAGNX010000003">
    <property type="protein sequence ID" value="NDV62962.1"/>
    <property type="molecule type" value="Genomic_DNA"/>
</dbReference>
<dbReference type="InterPro" id="IPR009770">
    <property type="entry name" value="HGLS"/>
</dbReference>
<dbReference type="Gene3D" id="3.10.180.50">
    <property type="match status" value="1"/>
</dbReference>
<keyword evidence="3" id="KW-0560">Oxidoreductase</keyword>
<evidence type="ECO:0000256" key="6">
    <source>
        <dbReference type="ARBA" id="ARBA00035023"/>
    </source>
</evidence>
<gene>
    <name evidence="8" type="ORF">G0Q06_10905</name>
</gene>
<keyword evidence="2" id="KW-0223">Dioxygenase</keyword>
<keyword evidence="9" id="KW-1185">Reference proteome</keyword>
<comment type="caution">
    <text evidence="8">The sequence shown here is derived from an EMBL/GenBank/DDBJ whole genome shotgun (WGS) entry which is preliminary data.</text>
</comment>
<evidence type="ECO:0000256" key="1">
    <source>
        <dbReference type="ARBA" id="ARBA00001954"/>
    </source>
</evidence>
<evidence type="ECO:0000256" key="5">
    <source>
        <dbReference type="ARBA" id="ARBA00035013"/>
    </source>
</evidence>
<comment type="cofactor">
    <cofactor evidence="1">
        <name>Fe(2+)</name>
        <dbReference type="ChEBI" id="CHEBI:29033"/>
    </cofactor>
</comment>
<accession>A0A6B2M3T6</accession>
<organism evidence="8 9">
    <name type="scientific">Oceanipulchritudo coccoides</name>
    <dbReference type="NCBI Taxonomy" id="2706888"/>
    <lineage>
        <taxon>Bacteria</taxon>
        <taxon>Pseudomonadati</taxon>
        <taxon>Verrucomicrobiota</taxon>
        <taxon>Opitutia</taxon>
        <taxon>Puniceicoccales</taxon>
        <taxon>Oceanipulchritudinaceae</taxon>
        <taxon>Oceanipulchritudo</taxon>
    </lineage>
</organism>
<dbReference type="PANTHER" id="PTHR31136:SF5">
    <property type="entry name" value="2-OXOADIPATE DIOXYGENASE_DECARBOXYLASE, CHLOROPLASTIC"/>
    <property type="match status" value="1"/>
</dbReference>